<dbReference type="GO" id="GO:0015087">
    <property type="term" value="F:cobalt ion transmembrane transporter activity"/>
    <property type="evidence" value="ECO:0007669"/>
    <property type="project" value="TreeGrafter"/>
</dbReference>
<dbReference type="FunFam" id="1.20.58.340:FF:000004">
    <property type="entry name" value="Magnesium transport protein CorA"/>
    <property type="match status" value="1"/>
</dbReference>
<dbReference type="GO" id="GO:0005886">
    <property type="term" value="C:plasma membrane"/>
    <property type="evidence" value="ECO:0007669"/>
    <property type="project" value="UniProtKB-SubCell"/>
</dbReference>
<keyword evidence="4" id="KW-1003">Cell membrane</keyword>
<dbReference type="RefSeq" id="WP_254167571.1">
    <property type="nucleotide sequence ID" value="NZ_JANAFB010000031.1"/>
</dbReference>
<comment type="caution">
    <text evidence="14">The sequence shown here is derived from an EMBL/GenBank/DDBJ whole genome shotgun (WGS) entry which is preliminary data.</text>
</comment>
<dbReference type="InterPro" id="IPR045863">
    <property type="entry name" value="CorA_TM1_TM2"/>
</dbReference>
<dbReference type="AlphaFoldDB" id="A0A9X2HEJ1"/>
<dbReference type="CDD" id="cd12830">
    <property type="entry name" value="MtCorA-like"/>
    <property type="match status" value="1"/>
</dbReference>
<sequence>MPFLLTAASDADGRYRTVDSASAALDVLDSGRDATVCLVAQDPTDEEVRACAERFELHALALEDTAHWRQRPKLERYGDTLFVVLRPARYDEDAERMEFGEIHAFVGPDFFIVFTEHPAGSERVAHWMRRAFKRHHLDPQNPQTLLYFLLDGVVDEYEPILESLDEDLDEVEEQLFTGQNASQRIYEMFNEVVKFQRAARPLGYMLELLMRGSEKYGVSEELHRHFRDVRDHVTRDVERLDGLRSALQNALTIESTLVGQRQNDAMKKLSGWAAVLIAPTIIAGIYGMNFDDMPELGWRYGYPFALGLMVTTSFGLWVVFKVKKWL</sequence>
<dbReference type="PANTHER" id="PTHR46494:SF1">
    <property type="entry name" value="CORA FAMILY METAL ION TRANSPORTER (EUROFUNG)"/>
    <property type="match status" value="1"/>
</dbReference>
<comment type="similarity">
    <text evidence="2">Belongs to the CorA metal ion transporter (MIT) (TC 1.A.35) family.</text>
</comment>
<evidence type="ECO:0000256" key="1">
    <source>
        <dbReference type="ARBA" id="ARBA00004651"/>
    </source>
</evidence>
<dbReference type="Pfam" id="PF01544">
    <property type="entry name" value="CorA"/>
    <property type="match status" value="1"/>
</dbReference>
<evidence type="ECO:0000256" key="3">
    <source>
        <dbReference type="ARBA" id="ARBA00022448"/>
    </source>
</evidence>
<feature type="transmembrane region" description="Helical" evidence="13">
    <location>
        <begin position="269"/>
        <end position="288"/>
    </location>
</feature>
<dbReference type="SUPFAM" id="SSF144083">
    <property type="entry name" value="Magnesium transport protein CorA, transmembrane region"/>
    <property type="match status" value="1"/>
</dbReference>
<dbReference type="GO" id="GO:0000287">
    <property type="term" value="F:magnesium ion binding"/>
    <property type="evidence" value="ECO:0007669"/>
    <property type="project" value="TreeGrafter"/>
</dbReference>
<dbReference type="Gene3D" id="3.30.460.20">
    <property type="entry name" value="CorA soluble domain-like"/>
    <property type="match status" value="1"/>
</dbReference>
<evidence type="ECO:0000256" key="2">
    <source>
        <dbReference type="ARBA" id="ARBA00009765"/>
    </source>
</evidence>
<comment type="catalytic activity">
    <reaction evidence="10">
        <text>Mg(2+)(in) = Mg(2+)(out)</text>
        <dbReference type="Rhea" id="RHEA:29827"/>
        <dbReference type="ChEBI" id="CHEBI:18420"/>
    </reaction>
</comment>
<name>A0A9X2HEJ1_9MICC</name>
<dbReference type="SUPFAM" id="SSF143865">
    <property type="entry name" value="CorA soluble domain-like"/>
    <property type="match status" value="1"/>
</dbReference>
<feature type="coiled-coil region" evidence="12">
    <location>
        <begin position="154"/>
        <end position="181"/>
    </location>
</feature>
<organism evidence="14 15">
    <name type="scientific">Rothia santali</name>
    <dbReference type="NCBI Taxonomy" id="2949643"/>
    <lineage>
        <taxon>Bacteria</taxon>
        <taxon>Bacillati</taxon>
        <taxon>Actinomycetota</taxon>
        <taxon>Actinomycetes</taxon>
        <taxon>Micrococcales</taxon>
        <taxon>Micrococcaceae</taxon>
        <taxon>Rothia</taxon>
    </lineage>
</organism>
<keyword evidence="6" id="KW-0460">Magnesium</keyword>
<dbReference type="Gene3D" id="1.20.58.340">
    <property type="entry name" value="Magnesium transport protein CorA, transmembrane region"/>
    <property type="match status" value="2"/>
</dbReference>
<evidence type="ECO:0000256" key="11">
    <source>
        <dbReference type="ARBA" id="ARBA00045497"/>
    </source>
</evidence>
<keyword evidence="9 13" id="KW-0472">Membrane</keyword>
<proteinExistence type="inferred from homology"/>
<evidence type="ECO:0000256" key="7">
    <source>
        <dbReference type="ARBA" id="ARBA00022989"/>
    </source>
</evidence>
<comment type="subcellular location">
    <subcellularLocation>
        <location evidence="1">Cell membrane</location>
        <topology evidence="1">Multi-pass membrane protein</topology>
    </subcellularLocation>
</comment>
<evidence type="ECO:0000256" key="6">
    <source>
        <dbReference type="ARBA" id="ARBA00022842"/>
    </source>
</evidence>
<protein>
    <submittedName>
        <fullName evidence="14">Magnesium and cobalt transport protein CorA</fullName>
    </submittedName>
</protein>
<evidence type="ECO:0000256" key="12">
    <source>
        <dbReference type="SAM" id="Coils"/>
    </source>
</evidence>
<feature type="transmembrane region" description="Helical" evidence="13">
    <location>
        <begin position="300"/>
        <end position="320"/>
    </location>
</feature>
<keyword evidence="7 13" id="KW-1133">Transmembrane helix</keyword>
<keyword evidence="5 13" id="KW-0812">Transmembrane</keyword>
<keyword evidence="15" id="KW-1185">Reference proteome</keyword>
<dbReference type="GO" id="GO:0015095">
    <property type="term" value="F:magnesium ion transmembrane transporter activity"/>
    <property type="evidence" value="ECO:0007669"/>
    <property type="project" value="TreeGrafter"/>
</dbReference>
<keyword evidence="12" id="KW-0175">Coiled coil</keyword>
<evidence type="ECO:0000256" key="5">
    <source>
        <dbReference type="ARBA" id="ARBA00022692"/>
    </source>
</evidence>
<dbReference type="PANTHER" id="PTHR46494">
    <property type="entry name" value="CORA FAMILY METAL ION TRANSPORTER (EUROFUNG)"/>
    <property type="match status" value="1"/>
</dbReference>
<dbReference type="InterPro" id="IPR002523">
    <property type="entry name" value="MgTranspt_CorA/ZnTranspt_ZntB"/>
</dbReference>
<evidence type="ECO:0000256" key="4">
    <source>
        <dbReference type="ARBA" id="ARBA00022475"/>
    </source>
</evidence>
<dbReference type="GO" id="GO:0050897">
    <property type="term" value="F:cobalt ion binding"/>
    <property type="evidence" value="ECO:0007669"/>
    <property type="project" value="TreeGrafter"/>
</dbReference>
<reference evidence="14" key="1">
    <citation type="submission" date="2022-06" db="EMBL/GenBank/DDBJ databases">
        <title>Rothia sp. isolated from sandalwood seedling.</title>
        <authorList>
            <person name="Tuikhar N."/>
            <person name="Kirdat K."/>
            <person name="Thorat V."/>
            <person name="Swetha P."/>
            <person name="Padma S."/>
            <person name="Sundararaj R."/>
            <person name="Yadav A."/>
        </authorList>
    </citation>
    <scope>NUCLEOTIDE SEQUENCE</scope>
    <source>
        <strain evidence="14">AR01</strain>
    </source>
</reference>
<dbReference type="InterPro" id="IPR045861">
    <property type="entry name" value="CorA_cytoplasmic_dom"/>
</dbReference>
<evidence type="ECO:0000256" key="10">
    <source>
        <dbReference type="ARBA" id="ARBA00034269"/>
    </source>
</evidence>
<accession>A0A9X2HEJ1</accession>
<evidence type="ECO:0000313" key="15">
    <source>
        <dbReference type="Proteomes" id="UP001139502"/>
    </source>
</evidence>
<comment type="function">
    <text evidence="11">Mediates influx of magnesium ions. Alternates between open and closed states. Activated by low cytoplasmic Mg(2+) levels. Inactive when cytoplasmic Mg(2+) levels are high.</text>
</comment>
<keyword evidence="8" id="KW-0406">Ion transport</keyword>
<evidence type="ECO:0000256" key="8">
    <source>
        <dbReference type="ARBA" id="ARBA00023065"/>
    </source>
</evidence>
<evidence type="ECO:0000256" key="9">
    <source>
        <dbReference type="ARBA" id="ARBA00023136"/>
    </source>
</evidence>
<dbReference type="EMBL" id="JANAFB010000031">
    <property type="protein sequence ID" value="MCP3426635.1"/>
    <property type="molecule type" value="Genomic_DNA"/>
</dbReference>
<gene>
    <name evidence="14" type="ORF">NBM05_11630</name>
</gene>
<dbReference type="Proteomes" id="UP001139502">
    <property type="component" value="Unassembled WGS sequence"/>
</dbReference>
<evidence type="ECO:0000256" key="13">
    <source>
        <dbReference type="SAM" id="Phobius"/>
    </source>
</evidence>
<evidence type="ECO:0000313" key="14">
    <source>
        <dbReference type="EMBL" id="MCP3426635.1"/>
    </source>
</evidence>
<keyword evidence="3" id="KW-0813">Transport</keyword>